<organism evidence="1 2">
    <name type="scientific">Mycena rosella</name>
    <name type="common">Pink bonnet</name>
    <name type="synonym">Agaricus rosellus</name>
    <dbReference type="NCBI Taxonomy" id="1033263"/>
    <lineage>
        <taxon>Eukaryota</taxon>
        <taxon>Fungi</taxon>
        <taxon>Dikarya</taxon>
        <taxon>Basidiomycota</taxon>
        <taxon>Agaricomycotina</taxon>
        <taxon>Agaricomycetes</taxon>
        <taxon>Agaricomycetidae</taxon>
        <taxon>Agaricales</taxon>
        <taxon>Marasmiineae</taxon>
        <taxon>Mycenaceae</taxon>
        <taxon>Mycena</taxon>
    </lineage>
</organism>
<dbReference type="AlphaFoldDB" id="A0AAD7C6B2"/>
<name>A0AAD7C6B2_MYCRO</name>
<gene>
    <name evidence="1" type="ORF">B0H17DRAFT_1276897</name>
</gene>
<accession>A0AAD7C6B2</accession>
<comment type="caution">
    <text evidence="1">The sequence shown here is derived from an EMBL/GenBank/DDBJ whole genome shotgun (WGS) entry which is preliminary data.</text>
</comment>
<keyword evidence="2" id="KW-1185">Reference proteome</keyword>
<reference evidence="1" key="1">
    <citation type="submission" date="2023-03" db="EMBL/GenBank/DDBJ databases">
        <title>Massive genome expansion in bonnet fungi (Mycena s.s.) driven by repeated elements and novel gene families across ecological guilds.</title>
        <authorList>
            <consortium name="Lawrence Berkeley National Laboratory"/>
            <person name="Harder C.B."/>
            <person name="Miyauchi S."/>
            <person name="Viragh M."/>
            <person name="Kuo A."/>
            <person name="Thoen E."/>
            <person name="Andreopoulos B."/>
            <person name="Lu D."/>
            <person name="Skrede I."/>
            <person name="Drula E."/>
            <person name="Henrissat B."/>
            <person name="Morin E."/>
            <person name="Kohler A."/>
            <person name="Barry K."/>
            <person name="LaButti K."/>
            <person name="Morin E."/>
            <person name="Salamov A."/>
            <person name="Lipzen A."/>
            <person name="Mereny Z."/>
            <person name="Hegedus B."/>
            <person name="Baldrian P."/>
            <person name="Stursova M."/>
            <person name="Weitz H."/>
            <person name="Taylor A."/>
            <person name="Grigoriev I.V."/>
            <person name="Nagy L.G."/>
            <person name="Martin F."/>
            <person name="Kauserud H."/>
        </authorList>
    </citation>
    <scope>NUCLEOTIDE SEQUENCE</scope>
    <source>
        <strain evidence="1">CBHHK067</strain>
    </source>
</reference>
<evidence type="ECO:0000313" key="1">
    <source>
        <dbReference type="EMBL" id="KAJ7640136.1"/>
    </source>
</evidence>
<sequence length="257" mass="29127">MADGFVPGIVRGGLCYEMKLRRSNIKVPSQGYDLQFEVQYESHSSQEPSISALQKYHLMARMAAAQTLYSGWISFGLAWVESAAYTLYNGPTPEEIRPGLSDVQSVKVVHGTIGAMGGCDGTTARRWARRSSRAENPENPEAAQFTAVVACRRAAKGRQNAIRGSYEGDVRWVQWAARGMVIHHLGAFWVGQWWWEEERLGMVRLAFHVRIKKGNQNMAADPSGIIVFRRGQQEREWKEHQIPWGWVKLHAETLAWR</sequence>
<dbReference type="Proteomes" id="UP001221757">
    <property type="component" value="Unassembled WGS sequence"/>
</dbReference>
<protein>
    <submittedName>
        <fullName evidence="1">Uncharacterized protein</fullName>
    </submittedName>
</protein>
<proteinExistence type="predicted"/>
<evidence type="ECO:0000313" key="2">
    <source>
        <dbReference type="Proteomes" id="UP001221757"/>
    </source>
</evidence>
<dbReference type="EMBL" id="JARKIE010000435">
    <property type="protein sequence ID" value="KAJ7640136.1"/>
    <property type="molecule type" value="Genomic_DNA"/>
</dbReference>